<dbReference type="AlphaFoldDB" id="A0A327WV30"/>
<evidence type="ECO:0000313" key="1">
    <source>
        <dbReference type="EMBL" id="RAJ92960.1"/>
    </source>
</evidence>
<dbReference type="Pfam" id="PF13729">
    <property type="entry name" value="TraF_2"/>
    <property type="match status" value="1"/>
</dbReference>
<accession>A0A327WV30</accession>
<protein>
    <submittedName>
        <fullName evidence="1">F plasmid transfer operon protein TraF</fullName>
    </submittedName>
</protein>
<dbReference type="Gene3D" id="2.40.160.60">
    <property type="entry name" value="Outer membrane protein transport protein (OMPP1/FadL/TodX)"/>
    <property type="match status" value="1"/>
</dbReference>
<sequence>MLALTLTTAGVGVAHAADNRTQAMGGAGVANGNYYQAASLNPALVARYEDRDRLGIILPAINFEVADQDRIFDSVDDFQDAFDNLERLIRQAEQGGVDEAQLQAAREDVAARFNDISGALVGNINGQVAVTLLNRHASAQFFANANLEAFGATRLDANDVDIFLNAEDLDALNEFTSEGFVVGRLITDYGVALGRKFNVAGRDFYLGVTPKIQEIESFTYFSALSDIDEDNFDSSEFRNSETSFNFDLGFSMTLTQRISAGLVLRNMVSNEVVGSPIYSRRVDDIVTLDYKVSRQAVAALGYRTMRMSLSLDVDLLAQNYLGLTDVSQLQVFGEVRETQFVRAGYEYALGRWAQLRLGYRHDLEGTYDDAYTAGLGFSPFGRVHFNVSASYIDDRSFGAGAQLMFTF</sequence>
<dbReference type="Proteomes" id="UP000249203">
    <property type="component" value="Unassembled WGS sequence"/>
</dbReference>
<dbReference type="InterPro" id="IPR032811">
    <property type="entry name" value="Put_conjugal_transfer"/>
</dbReference>
<proteinExistence type="predicted"/>
<dbReference type="EMBL" id="QLMD01000021">
    <property type="protein sequence ID" value="RAJ92960.1"/>
    <property type="molecule type" value="Genomic_DNA"/>
</dbReference>
<comment type="caution">
    <text evidence="1">The sequence shown here is derived from an EMBL/GenBank/DDBJ whole genome shotgun (WGS) entry which is preliminary data.</text>
</comment>
<reference evidence="1 2" key="1">
    <citation type="submission" date="2018-06" db="EMBL/GenBank/DDBJ databases">
        <title>Genomic Encyclopedia of Type Strains, Phase III (KMG-III): the genomes of soil and plant-associated and newly described type strains.</title>
        <authorList>
            <person name="Whitman W."/>
        </authorList>
    </citation>
    <scope>NUCLEOTIDE SEQUENCE [LARGE SCALE GENOMIC DNA]</scope>
    <source>
        <strain evidence="1 2">CGMCC 1.15366</strain>
    </source>
</reference>
<organism evidence="1 2">
    <name type="scientific">Aliidiomarina maris</name>
    <dbReference type="NCBI Taxonomy" id="531312"/>
    <lineage>
        <taxon>Bacteria</taxon>
        <taxon>Pseudomonadati</taxon>
        <taxon>Pseudomonadota</taxon>
        <taxon>Gammaproteobacteria</taxon>
        <taxon>Alteromonadales</taxon>
        <taxon>Idiomarinaceae</taxon>
        <taxon>Aliidiomarina</taxon>
    </lineage>
</organism>
<evidence type="ECO:0000313" key="2">
    <source>
        <dbReference type="Proteomes" id="UP000249203"/>
    </source>
</evidence>
<name>A0A327WV30_9GAMM</name>
<gene>
    <name evidence="1" type="ORF">B0I24_1214</name>
</gene>